<organism evidence="2 3">
    <name type="scientific">Sphingobacterium wenxiniae</name>
    <dbReference type="NCBI Taxonomy" id="683125"/>
    <lineage>
        <taxon>Bacteria</taxon>
        <taxon>Pseudomonadati</taxon>
        <taxon>Bacteroidota</taxon>
        <taxon>Sphingobacteriia</taxon>
        <taxon>Sphingobacteriales</taxon>
        <taxon>Sphingobacteriaceae</taxon>
        <taxon>Sphingobacterium</taxon>
    </lineage>
</organism>
<evidence type="ECO:0000256" key="1">
    <source>
        <dbReference type="SAM" id="Phobius"/>
    </source>
</evidence>
<keyword evidence="1" id="KW-0812">Transmembrane</keyword>
<evidence type="ECO:0000313" key="2">
    <source>
        <dbReference type="EMBL" id="SFS59484.1"/>
    </source>
</evidence>
<dbReference type="EMBL" id="FOZZ01000003">
    <property type="protein sequence ID" value="SFS59484.1"/>
    <property type="molecule type" value="Genomic_DNA"/>
</dbReference>
<dbReference type="RefSeq" id="WP_093364184.1">
    <property type="nucleotide sequence ID" value="NZ_FOZZ01000003.1"/>
</dbReference>
<dbReference type="AlphaFoldDB" id="A0A1I6R4D7"/>
<feature type="transmembrane region" description="Helical" evidence="1">
    <location>
        <begin position="50"/>
        <end position="66"/>
    </location>
</feature>
<protein>
    <recommendedName>
        <fullName evidence="4">2TM domain-containing protein</fullName>
    </recommendedName>
</protein>
<sequence>MKKINLTELTNEELLKEAKKRKSLFTIQCVIFIIMSMMSIITIVDKDIKVLTFLPIAFAGITIAAWQQHQLMEKELELRNLK</sequence>
<accession>A0A1I6R4D7</accession>
<gene>
    <name evidence="2" type="ORF">SAMN05660206_10376</name>
</gene>
<dbReference type="STRING" id="683125.SAMN05660206_10376"/>
<dbReference type="OrthoDB" id="713928at2"/>
<proteinExistence type="predicted"/>
<keyword evidence="1" id="KW-1133">Transmembrane helix</keyword>
<keyword evidence="1" id="KW-0472">Membrane</keyword>
<keyword evidence="3" id="KW-1185">Reference proteome</keyword>
<name>A0A1I6R4D7_9SPHI</name>
<reference evidence="2 3" key="1">
    <citation type="submission" date="2016-10" db="EMBL/GenBank/DDBJ databases">
        <authorList>
            <person name="de Groot N.N."/>
        </authorList>
    </citation>
    <scope>NUCLEOTIDE SEQUENCE [LARGE SCALE GENOMIC DNA]</scope>
    <source>
        <strain evidence="2 3">DSM 22789</strain>
    </source>
</reference>
<dbReference type="Proteomes" id="UP000198785">
    <property type="component" value="Unassembled WGS sequence"/>
</dbReference>
<evidence type="ECO:0000313" key="3">
    <source>
        <dbReference type="Proteomes" id="UP000198785"/>
    </source>
</evidence>
<evidence type="ECO:0008006" key="4">
    <source>
        <dbReference type="Google" id="ProtNLM"/>
    </source>
</evidence>
<feature type="transmembrane region" description="Helical" evidence="1">
    <location>
        <begin position="24"/>
        <end position="44"/>
    </location>
</feature>